<evidence type="ECO:0000256" key="1">
    <source>
        <dbReference type="ARBA" id="ARBA00001947"/>
    </source>
</evidence>
<dbReference type="NCBIfam" id="TIGR02421">
    <property type="entry name" value="QEGLA"/>
    <property type="match status" value="1"/>
</dbReference>
<dbReference type="GO" id="GO:0080164">
    <property type="term" value="P:regulation of nitric oxide metabolic process"/>
    <property type="evidence" value="ECO:0007669"/>
    <property type="project" value="TreeGrafter"/>
</dbReference>
<name>A0A0W0ZAJ7_LEGSP</name>
<comment type="caution">
    <text evidence="5">The sequence shown here is derived from an EMBL/GenBank/DDBJ whole genome shotgun (WGS) entry which is preliminary data.</text>
</comment>
<dbReference type="OrthoDB" id="9785840at2"/>
<dbReference type="PANTHER" id="PTHR31817:SF0">
    <property type="entry name" value="CHROMOSOME UNDETERMINED SCAFFOLD_67, WHOLE GENOME SHOTGUN SEQUENCE"/>
    <property type="match status" value="1"/>
</dbReference>
<dbReference type="InterPro" id="IPR012656">
    <property type="entry name" value="CHP02421_QEGLA"/>
</dbReference>
<evidence type="ECO:0000256" key="2">
    <source>
        <dbReference type="ARBA" id="ARBA00022670"/>
    </source>
</evidence>
<dbReference type="STRING" id="452.Lspi_0225"/>
<dbReference type="PANTHER" id="PTHR31817">
    <property type="match status" value="1"/>
</dbReference>
<keyword evidence="3" id="KW-0378">Hydrolase</keyword>
<dbReference type="EMBL" id="LNYX01000002">
    <property type="protein sequence ID" value="KTD66162.1"/>
    <property type="molecule type" value="Genomic_DNA"/>
</dbReference>
<dbReference type="Pfam" id="PF08014">
    <property type="entry name" value="MATCAP"/>
    <property type="match status" value="1"/>
</dbReference>
<keyword evidence="6" id="KW-1185">Reference proteome</keyword>
<dbReference type="InterPro" id="IPR012548">
    <property type="entry name" value="MATCAP"/>
</dbReference>
<evidence type="ECO:0000313" key="6">
    <source>
        <dbReference type="Proteomes" id="UP000054877"/>
    </source>
</evidence>
<dbReference type="PATRIC" id="fig|452.5.peg.246"/>
<evidence type="ECO:0000313" key="5">
    <source>
        <dbReference type="EMBL" id="KTD66162.1"/>
    </source>
</evidence>
<dbReference type="SMART" id="SM01154">
    <property type="entry name" value="DUF1704"/>
    <property type="match status" value="1"/>
</dbReference>
<accession>A0A0W0ZAJ7</accession>
<evidence type="ECO:0000256" key="4">
    <source>
        <dbReference type="ARBA" id="ARBA00023049"/>
    </source>
</evidence>
<organism evidence="5 6">
    <name type="scientific">Legionella spiritensis</name>
    <dbReference type="NCBI Taxonomy" id="452"/>
    <lineage>
        <taxon>Bacteria</taxon>
        <taxon>Pseudomonadati</taxon>
        <taxon>Pseudomonadota</taxon>
        <taxon>Gammaproteobacteria</taxon>
        <taxon>Legionellales</taxon>
        <taxon>Legionellaceae</taxon>
        <taxon>Legionella</taxon>
    </lineage>
</organism>
<keyword evidence="2" id="KW-0645">Protease</keyword>
<reference evidence="5 6" key="1">
    <citation type="submission" date="2015-11" db="EMBL/GenBank/DDBJ databases">
        <title>Genomic analysis of 38 Legionella species identifies large and diverse effector repertoires.</title>
        <authorList>
            <person name="Burstein D."/>
            <person name="Amaro F."/>
            <person name="Zusman T."/>
            <person name="Lifshitz Z."/>
            <person name="Cohen O."/>
            <person name="Gilbert J.A."/>
            <person name="Pupko T."/>
            <person name="Shuman H.A."/>
            <person name="Segal G."/>
        </authorList>
    </citation>
    <scope>NUCLEOTIDE SEQUENCE [LARGE SCALE GENOMIC DNA]</scope>
    <source>
        <strain evidence="5 6">Mt.St.Helens-9</strain>
    </source>
</reference>
<sequence length="431" mass="48729">MDTETNEAEAEIIKGLSQRLVEAQRQIRILDSIKWDESIKQDFFKHKAQKLPEVDREYYLGKPLPYDVAEKQEEFRSILRDSINELGQYSAVTHIIKRQCEEYARAVQMLDARGTPAFSEISMELYGSPDDAFYAGGPRLSELGALLIDVLTALDVQLQSDADLKRHTAEDAQKILEARLDVFFDQHPGTVTVMVSDDMVADAAAGADNIKLSQQVMFSDRDLRYLEVHEGWVHVGTTLNGSMQPYCSFLSKGSPSCSVIQEGLAVITEIITFSSYPGRVRKITNRVIALDNVRQGANFIDIYRHFLDCGFNEDDSYNHTVRVFRGSTPDGGPFTKDLSYAKGFVMIYNFIRFAISQHHVESIPLLFSGKLVLDDLPLLSELQSRNLLTPPVYLPPPFRDLAALSAWMSFSLFLNKFDLNEIQKSFRFLLG</sequence>
<protein>
    <recommendedName>
        <fullName evidence="7">Flavohemoglobin expression-modulating QEGLA motif protein</fullName>
    </recommendedName>
</protein>
<proteinExistence type="predicted"/>
<gene>
    <name evidence="5" type="ORF">Lspi_0225</name>
</gene>
<dbReference type="AlphaFoldDB" id="A0A0W0ZAJ7"/>
<dbReference type="RefSeq" id="WP_058482166.1">
    <property type="nucleotide sequence ID" value="NZ_CAAAII010000009.1"/>
</dbReference>
<dbReference type="Proteomes" id="UP000054877">
    <property type="component" value="Unassembled WGS sequence"/>
</dbReference>
<evidence type="ECO:0008006" key="7">
    <source>
        <dbReference type="Google" id="ProtNLM"/>
    </source>
</evidence>
<evidence type="ECO:0000256" key="3">
    <source>
        <dbReference type="ARBA" id="ARBA00022801"/>
    </source>
</evidence>
<keyword evidence="4" id="KW-0482">Metalloprotease</keyword>
<dbReference type="GO" id="GO:0008237">
    <property type="term" value="F:metallopeptidase activity"/>
    <property type="evidence" value="ECO:0007669"/>
    <property type="project" value="UniProtKB-KW"/>
</dbReference>
<dbReference type="GO" id="GO:0006508">
    <property type="term" value="P:proteolysis"/>
    <property type="evidence" value="ECO:0007669"/>
    <property type="project" value="UniProtKB-KW"/>
</dbReference>
<comment type="cofactor">
    <cofactor evidence="1">
        <name>Zn(2+)</name>
        <dbReference type="ChEBI" id="CHEBI:29105"/>
    </cofactor>
</comment>